<feature type="transmembrane region" description="Helical" evidence="7">
    <location>
        <begin position="71"/>
        <end position="92"/>
    </location>
</feature>
<accession>A0ABT3ZJN6</accession>
<dbReference type="RefSeq" id="WP_267846312.1">
    <property type="nucleotide sequence ID" value="NZ_JAPMXC010000001.1"/>
</dbReference>
<keyword evidence="6 7" id="KW-0472">Membrane</keyword>
<reference evidence="8" key="1">
    <citation type="submission" date="2022-11" db="EMBL/GenBank/DDBJ databases">
        <title>Robbsia betulipollinis sp. nov., isolated from pollen of birch (Betula pendula).</title>
        <authorList>
            <person name="Shi H."/>
            <person name="Ambika Manirajan B."/>
            <person name="Ratering S."/>
            <person name="Geissler-Plaum R."/>
            <person name="Schnell S."/>
        </authorList>
    </citation>
    <scope>NUCLEOTIDE SEQUENCE</scope>
    <source>
        <strain evidence="8">Bb-Pol-6</strain>
    </source>
</reference>
<protein>
    <submittedName>
        <fullName evidence="8">LysE family translocator</fullName>
    </submittedName>
</protein>
<dbReference type="PIRSF" id="PIRSF006324">
    <property type="entry name" value="LeuE"/>
    <property type="match status" value="1"/>
</dbReference>
<comment type="caution">
    <text evidence="8">The sequence shown here is derived from an EMBL/GenBank/DDBJ whole genome shotgun (WGS) entry which is preliminary data.</text>
</comment>
<evidence type="ECO:0000313" key="8">
    <source>
        <dbReference type="EMBL" id="MCY0386731.1"/>
    </source>
</evidence>
<feature type="transmembrane region" description="Helical" evidence="7">
    <location>
        <begin position="190"/>
        <end position="207"/>
    </location>
</feature>
<gene>
    <name evidence="8" type="ORF">OVY01_05665</name>
</gene>
<organism evidence="8 9">
    <name type="scientific">Robbsia betulipollinis</name>
    <dbReference type="NCBI Taxonomy" id="2981849"/>
    <lineage>
        <taxon>Bacteria</taxon>
        <taxon>Pseudomonadati</taxon>
        <taxon>Pseudomonadota</taxon>
        <taxon>Betaproteobacteria</taxon>
        <taxon>Burkholderiales</taxon>
        <taxon>Burkholderiaceae</taxon>
        <taxon>Robbsia</taxon>
    </lineage>
</organism>
<dbReference type="Pfam" id="PF01810">
    <property type="entry name" value="LysE"/>
    <property type="match status" value="1"/>
</dbReference>
<proteinExistence type="inferred from homology"/>
<feature type="transmembrane region" description="Helical" evidence="7">
    <location>
        <begin position="112"/>
        <end position="135"/>
    </location>
</feature>
<keyword evidence="3" id="KW-1003">Cell membrane</keyword>
<dbReference type="InterPro" id="IPR001123">
    <property type="entry name" value="LeuE-type"/>
</dbReference>
<dbReference type="EMBL" id="JAPMXC010000001">
    <property type="protein sequence ID" value="MCY0386731.1"/>
    <property type="molecule type" value="Genomic_DNA"/>
</dbReference>
<keyword evidence="5 7" id="KW-1133">Transmembrane helix</keyword>
<evidence type="ECO:0000256" key="1">
    <source>
        <dbReference type="ARBA" id="ARBA00004651"/>
    </source>
</evidence>
<evidence type="ECO:0000256" key="6">
    <source>
        <dbReference type="ARBA" id="ARBA00023136"/>
    </source>
</evidence>
<keyword evidence="9" id="KW-1185">Reference proteome</keyword>
<name>A0ABT3ZJN6_9BURK</name>
<feature type="transmembrane region" description="Helical" evidence="7">
    <location>
        <begin position="36"/>
        <end position="59"/>
    </location>
</feature>
<evidence type="ECO:0000256" key="7">
    <source>
        <dbReference type="SAM" id="Phobius"/>
    </source>
</evidence>
<dbReference type="Proteomes" id="UP001082899">
    <property type="component" value="Unassembled WGS sequence"/>
</dbReference>
<comment type="similarity">
    <text evidence="2">Belongs to the Rht family.</text>
</comment>
<feature type="transmembrane region" description="Helical" evidence="7">
    <location>
        <begin position="147"/>
        <end position="170"/>
    </location>
</feature>
<dbReference type="PANTHER" id="PTHR30086:SF14">
    <property type="entry name" value="HOMOSERINE_HOMOSERINE LACTONE EFFLUX PROTEIN"/>
    <property type="match status" value="1"/>
</dbReference>
<comment type="subcellular location">
    <subcellularLocation>
        <location evidence="1">Cell membrane</location>
        <topology evidence="1">Multi-pass membrane protein</topology>
    </subcellularLocation>
</comment>
<evidence type="ECO:0000313" key="9">
    <source>
        <dbReference type="Proteomes" id="UP001082899"/>
    </source>
</evidence>
<dbReference type="PANTHER" id="PTHR30086">
    <property type="entry name" value="ARGININE EXPORTER PROTEIN ARGO"/>
    <property type="match status" value="1"/>
</dbReference>
<evidence type="ECO:0000256" key="5">
    <source>
        <dbReference type="ARBA" id="ARBA00022989"/>
    </source>
</evidence>
<sequence length="208" mass="22027">MSFAHTLLFFGICVVQVGSPGPSTVFVVNNAVALGWSRAVGILTGDLLAIGVLALLSLLGVDAVLLAHPRWFATLKVAGALYLIWLGANQWFGARGATRHPVDTVRRASDRALWGKSFLIGISNPKAILFFSSLLPQFVDPVRAGPARLLGLVALFVAIKLLVLGGYAMAAARVLPLLQSEGNARWGKRLTGAVLIGFGSLIAWSTLE</sequence>
<evidence type="ECO:0000256" key="4">
    <source>
        <dbReference type="ARBA" id="ARBA00022692"/>
    </source>
</evidence>
<evidence type="ECO:0000256" key="2">
    <source>
        <dbReference type="ARBA" id="ARBA00007928"/>
    </source>
</evidence>
<evidence type="ECO:0000256" key="3">
    <source>
        <dbReference type="ARBA" id="ARBA00022475"/>
    </source>
</evidence>
<keyword evidence="4 7" id="KW-0812">Transmembrane</keyword>